<gene>
    <name evidence="2" type="ORF">IF1G_00810</name>
</gene>
<dbReference type="STRING" id="43265.A0A545VGL6"/>
<feature type="region of interest" description="Disordered" evidence="1">
    <location>
        <begin position="95"/>
        <end position="139"/>
    </location>
</feature>
<dbReference type="Proteomes" id="UP000315783">
    <property type="component" value="Unassembled WGS sequence"/>
</dbReference>
<feature type="compositionally biased region" description="Low complexity" evidence="1">
    <location>
        <begin position="121"/>
        <end position="132"/>
    </location>
</feature>
<dbReference type="OrthoDB" id="4621856at2759"/>
<dbReference type="InterPro" id="IPR036397">
    <property type="entry name" value="RNaseH_sf"/>
</dbReference>
<name>A0A545VGL6_9HYPO</name>
<dbReference type="EMBL" id="SPUK01000001">
    <property type="protein sequence ID" value="TQW00879.1"/>
    <property type="molecule type" value="Genomic_DNA"/>
</dbReference>
<organism evidence="2 3">
    <name type="scientific">Cordyceps javanica</name>
    <dbReference type="NCBI Taxonomy" id="43265"/>
    <lineage>
        <taxon>Eukaryota</taxon>
        <taxon>Fungi</taxon>
        <taxon>Dikarya</taxon>
        <taxon>Ascomycota</taxon>
        <taxon>Pezizomycotina</taxon>
        <taxon>Sordariomycetes</taxon>
        <taxon>Hypocreomycetidae</taxon>
        <taxon>Hypocreales</taxon>
        <taxon>Cordycipitaceae</taxon>
        <taxon>Cordyceps</taxon>
    </lineage>
</organism>
<comment type="caution">
    <text evidence="2">The sequence shown here is derived from an EMBL/GenBank/DDBJ whole genome shotgun (WGS) entry which is preliminary data.</text>
</comment>
<evidence type="ECO:0000313" key="3">
    <source>
        <dbReference type="Proteomes" id="UP000315783"/>
    </source>
</evidence>
<evidence type="ECO:0000256" key="1">
    <source>
        <dbReference type="SAM" id="MobiDB-lite"/>
    </source>
</evidence>
<reference evidence="2 3" key="1">
    <citation type="journal article" date="2019" name="Appl. Microbiol. Biotechnol.">
        <title>Genome sequence of Isaria javanica and comparative genome analysis insights into family S53 peptidase evolution in fungal entomopathogens.</title>
        <authorList>
            <person name="Lin R."/>
            <person name="Zhang X."/>
            <person name="Xin B."/>
            <person name="Zou M."/>
            <person name="Gao Y."/>
            <person name="Qin F."/>
            <person name="Hu Q."/>
            <person name="Xie B."/>
            <person name="Cheng X."/>
        </authorList>
    </citation>
    <scope>NUCLEOTIDE SEQUENCE [LARGE SCALE GENOMIC DNA]</scope>
    <source>
        <strain evidence="2 3">IJ1G</strain>
    </source>
</reference>
<proteinExistence type="predicted"/>
<keyword evidence="3" id="KW-1185">Reference proteome</keyword>
<dbReference type="Gene3D" id="3.30.420.10">
    <property type="entry name" value="Ribonuclease H-like superfamily/Ribonuclease H"/>
    <property type="match status" value="1"/>
</dbReference>
<protein>
    <submittedName>
        <fullName evidence="2">HMG box protein</fullName>
    </submittedName>
</protein>
<dbReference type="GO" id="GO:0003676">
    <property type="term" value="F:nucleic acid binding"/>
    <property type="evidence" value="ECO:0007669"/>
    <property type="project" value="InterPro"/>
</dbReference>
<accession>A0A545VGL6</accession>
<sequence length="485" mass="53269">MSPSGYTHGDTPQKAMVRGALSYLRATGLVVNKTAVFRHFGLSRAQGYSAITAQTTRAEEPDWVESRGRPAKISKPVLKFLEYLLWNDVGTGTAEETALTGPERAWSEESRDSGSGGGGSTTVTATATTTSDGTGGDDDSTTTAVVALTLGGPAAAGAANAASIASTTKINGPTWESMIRQGRAFGLQTTFDARTMRRAMGTLLYRRCLRCDDTWVNPRHRTARVEYARARLKALTNAEDWKRVRFSAELHFAFGMDGRVRLLPRPGEKYACPTCQTAAEQQEKQQQQQQQQLSSPLVLSGWDRDIRRVHAWAAVGHGYRSELVFYDEQTGPKSLGIMAPAAYRSVILEQHVQGWPVDETTTAAIPTTTATTTTSGVIWEEEQNPHAAGGNAIDKTAEAWKDARRLRRHRGCPDAPDLCPLDVIFPPGKQWVMEPPLQDWEPATLRRAARQAWAAVSQERVDLWVELMPRRLEEVITSGGNMVTW</sequence>
<dbReference type="AlphaFoldDB" id="A0A545VGL6"/>
<evidence type="ECO:0000313" key="2">
    <source>
        <dbReference type="EMBL" id="TQW00879.1"/>
    </source>
</evidence>